<evidence type="ECO:0000259" key="8">
    <source>
        <dbReference type="Pfam" id="PF06271"/>
    </source>
</evidence>
<reference evidence="9 10" key="1">
    <citation type="journal article" date="2010" name="Stand. Genomic Sci.">
        <title>Complete genome sequence of Segniliparus rotundus type strain (CDC 1076).</title>
        <authorList>
            <person name="Sikorski J."/>
            <person name="Lapidus A."/>
            <person name="Copeland A."/>
            <person name="Misra M."/>
            <person name="Glavina Del Rio T."/>
            <person name="Nolan M."/>
            <person name="Lucas S."/>
            <person name="Chen F."/>
            <person name="Tice H."/>
            <person name="Cheng J.F."/>
            <person name="Jando M."/>
            <person name="Schneider S."/>
            <person name="Bruce D."/>
            <person name="Goodwin L."/>
            <person name="Pitluck S."/>
            <person name="Liolios K."/>
            <person name="Mikhailova N."/>
            <person name="Pati A."/>
            <person name="Ivanova N."/>
            <person name="Mavromatis K."/>
            <person name="Chen A."/>
            <person name="Palaniappan K."/>
            <person name="Chertkov O."/>
            <person name="Land M."/>
            <person name="Hauser L."/>
            <person name="Chang Y.J."/>
            <person name="Jeffries C.D."/>
            <person name="Brettin T."/>
            <person name="Detter J.C."/>
            <person name="Han C."/>
            <person name="Rohde M."/>
            <person name="Goker M."/>
            <person name="Bristow J."/>
            <person name="Eisen J.A."/>
            <person name="Markowitz V."/>
            <person name="Hugenholtz P."/>
            <person name="Kyrpides N.C."/>
            <person name="Klenk H.P."/>
        </authorList>
    </citation>
    <scope>NUCLEOTIDE SEQUENCE [LARGE SCALE GENOMIC DNA]</scope>
    <source>
        <strain evidence="10">ATCC BAA-972 / CDC 1076 / CIP 108378 / DSM 44985 / JCM 13578</strain>
    </source>
</reference>
<keyword evidence="4 7" id="KW-1133">Transmembrane helix</keyword>
<evidence type="ECO:0000256" key="4">
    <source>
        <dbReference type="ARBA" id="ARBA00022989"/>
    </source>
</evidence>
<keyword evidence="3 7" id="KW-0812">Transmembrane</keyword>
<dbReference type="HOGENOM" id="CLU_053152_1_1_11"/>
<organism evidence="9 10">
    <name type="scientific">Segniliparus rotundus (strain ATCC BAA-972 / CDC 1076 / CIP 108378 / DSM 44985 / JCM 13578)</name>
    <dbReference type="NCBI Taxonomy" id="640132"/>
    <lineage>
        <taxon>Bacteria</taxon>
        <taxon>Bacillati</taxon>
        <taxon>Actinomycetota</taxon>
        <taxon>Actinomycetes</taxon>
        <taxon>Mycobacteriales</taxon>
        <taxon>Segniliparaceae</taxon>
        <taxon>Segniliparus</taxon>
    </lineage>
</organism>
<feature type="domain" description="RDD" evidence="8">
    <location>
        <begin position="26"/>
        <end position="157"/>
    </location>
</feature>
<sequence length="164" mass="17665">MYAQEENMAGKPRTSSSPAGPRPQIATWGQRAGACLIDFLILLPFVVLDEMVKAHMASSGLYAGTSGGAAVASALLMLGLMVVWIWNVVVQQGRTGQTVGKETMKIRLVGASSGEPVGKGRCFARQTAHLLDALPLFTGYLWPLWDENRQTFADKAARTVVVQM</sequence>
<dbReference type="STRING" id="640132.Srot_0335"/>
<evidence type="ECO:0000313" key="9">
    <source>
        <dbReference type="EMBL" id="ADG96822.1"/>
    </source>
</evidence>
<dbReference type="GO" id="GO:0005886">
    <property type="term" value="C:plasma membrane"/>
    <property type="evidence" value="ECO:0007669"/>
    <property type="project" value="UniProtKB-SubCell"/>
</dbReference>
<gene>
    <name evidence="9" type="ordered locus">Srot_0335</name>
</gene>
<dbReference type="InterPro" id="IPR010432">
    <property type="entry name" value="RDD"/>
</dbReference>
<dbReference type="PANTHER" id="PTHR36115:SF6">
    <property type="entry name" value="PROLINE-RICH ANTIGEN HOMOLOG"/>
    <property type="match status" value="1"/>
</dbReference>
<evidence type="ECO:0000313" key="10">
    <source>
        <dbReference type="Proteomes" id="UP000002247"/>
    </source>
</evidence>
<dbReference type="KEGG" id="srt:Srot_0335"/>
<evidence type="ECO:0000256" key="5">
    <source>
        <dbReference type="ARBA" id="ARBA00023136"/>
    </source>
</evidence>
<dbReference type="InterPro" id="IPR051791">
    <property type="entry name" value="Pra-immunoreactive"/>
</dbReference>
<comment type="subcellular location">
    <subcellularLocation>
        <location evidence="1">Cell membrane</location>
        <topology evidence="1">Multi-pass membrane protein</topology>
    </subcellularLocation>
</comment>
<dbReference type="AlphaFoldDB" id="D6ZB63"/>
<evidence type="ECO:0000256" key="3">
    <source>
        <dbReference type="ARBA" id="ARBA00022692"/>
    </source>
</evidence>
<keyword evidence="10" id="KW-1185">Reference proteome</keyword>
<evidence type="ECO:0000256" key="1">
    <source>
        <dbReference type="ARBA" id="ARBA00004651"/>
    </source>
</evidence>
<dbReference type="OrthoDB" id="4412989at2"/>
<feature type="region of interest" description="Disordered" evidence="6">
    <location>
        <begin position="1"/>
        <end position="24"/>
    </location>
</feature>
<feature type="transmembrane region" description="Helical" evidence="7">
    <location>
        <begin position="60"/>
        <end position="86"/>
    </location>
</feature>
<accession>D6ZB63</accession>
<evidence type="ECO:0000256" key="2">
    <source>
        <dbReference type="ARBA" id="ARBA00022475"/>
    </source>
</evidence>
<protein>
    <submittedName>
        <fullName evidence="9">RDD domain containing protein</fullName>
    </submittedName>
</protein>
<dbReference type="Pfam" id="PF06271">
    <property type="entry name" value="RDD"/>
    <property type="match status" value="1"/>
</dbReference>
<keyword evidence="5 7" id="KW-0472">Membrane</keyword>
<name>D6ZB63_SEGRD</name>
<dbReference type="EMBL" id="CP001958">
    <property type="protein sequence ID" value="ADG96822.1"/>
    <property type="molecule type" value="Genomic_DNA"/>
</dbReference>
<dbReference type="PANTHER" id="PTHR36115">
    <property type="entry name" value="PROLINE-RICH ANTIGEN HOMOLOG-RELATED"/>
    <property type="match status" value="1"/>
</dbReference>
<dbReference type="Proteomes" id="UP000002247">
    <property type="component" value="Chromosome"/>
</dbReference>
<dbReference type="eggNOG" id="COG1714">
    <property type="taxonomic scope" value="Bacteria"/>
</dbReference>
<feature type="transmembrane region" description="Helical" evidence="7">
    <location>
        <begin position="28"/>
        <end position="48"/>
    </location>
</feature>
<evidence type="ECO:0000256" key="6">
    <source>
        <dbReference type="SAM" id="MobiDB-lite"/>
    </source>
</evidence>
<proteinExistence type="predicted"/>
<keyword evidence="2" id="KW-1003">Cell membrane</keyword>
<evidence type="ECO:0000256" key="7">
    <source>
        <dbReference type="SAM" id="Phobius"/>
    </source>
</evidence>